<comment type="caution">
    <text evidence="1">The sequence shown here is derived from an EMBL/GenBank/DDBJ whole genome shotgun (WGS) entry which is preliminary data.</text>
</comment>
<keyword evidence="2" id="KW-1185">Reference proteome</keyword>
<dbReference type="EMBL" id="JWIZ01000094">
    <property type="protein sequence ID" value="KMK50515.1"/>
    <property type="molecule type" value="Genomic_DNA"/>
</dbReference>
<evidence type="ECO:0000313" key="2">
    <source>
        <dbReference type="Proteomes" id="UP000036270"/>
    </source>
</evidence>
<proteinExistence type="predicted"/>
<sequence length="69" mass="7582">MRNTANYFSGCHIGVVHTGELSVTQHYHVIVHLNINPALKEQDLVNQFFQGSVATVFGQQTQKGGDDAI</sequence>
<dbReference type="RefSeq" id="WP_047977879.1">
    <property type="nucleotide sequence ID" value="NZ_JWIZ01000094.1"/>
</dbReference>
<gene>
    <name evidence="1" type="ORF">RO21_11275</name>
</gene>
<protein>
    <submittedName>
        <fullName evidence="1">Uncharacterized protein</fullName>
    </submittedName>
</protein>
<dbReference type="Proteomes" id="UP000036270">
    <property type="component" value="Unassembled WGS sequence"/>
</dbReference>
<accession>A0A0J5P495</accession>
<evidence type="ECO:0000313" key="1">
    <source>
        <dbReference type="EMBL" id="KMK50515.1"/>
    </source>
</evidence>
<organism evidence="1 2">
    <name type="scientific">Muribacter muris</name>
    <dbReference type="NCBI Taxonomy" id="67855"/>
    <lineage>
        <taxon>Bacteria</taxon>
        <taxon>Pseudomonadati</taxon>
        <taxon>Pseudomonadota</taxon>
        <taxon>Gammaproteobacteria</taxon>
        <taxon>Pasteurellales</taxon>
        <taxon>Pasteurellaceae</taxon>
        <taxon>Muribacter</taxon>
    </lineage>
</organism>
<name>A0A0J5P495_9PAST</name>
<reference evidence="1 2" key="1">
    <citation type="submission" date="2014-12" db="EMBL/GenBank/DDBJ databases">
        <title>Reclassification of Actinobacillus muris as Muribacter muris.</title>
        <authorList>
            <person name="Christensen H."/>
            <person name="Nicklas W."/>
            <person name="Bisgaard M."/>
        </authorList>
    </citation>
    <scope>NUCLEOTIDE SEQUENCE [LARGE SCALE GENOMIC DNA]</scope>
    <source>
        <strain evidence="1 2">Ackerman80-443D</strain>
    </source>
</reference>
<dbReference type="AlphaFoldDB" id="A0A0J5P495"/>
<dbReference type="PATRIC" id="fig|67855.3.peg.2543"/>
<dbReference type="STRING" id="67855.RO21_11275"/>